<feature type="compositionally biased region" description="Acidic residues" evidence="1">
    <location>
        <begin position="45"/>
        <end position="61"/>
    </location>
</feature>
<evidence type="ECO:0000313" key="3">
    <source>
        <dbReference type="EMBL" id="KAK4301546.1"/>
    </source>
</evidence>
<feature type="domain" description="PiggyBac transposable element-derived protein" evidence="2">
    <location>
        <begin position="128"/>
        <end position="244"/>
    </location>
</feature>
<gene>
    <name evidence="3" type="ORF">Pmani_026324</name>
</gene>
<evidence type="ECO:0000256" key="1">
    <source>
        <dbReference type="SAM" id="MobiDB-lite"/>
    </source>
</evidence>
<keyword evidence="4" id="KW-1185">Reference proteome</keyword>
<dbReference type="PANTHER" id="PTHR47272">
    <property type="entry name" value="DDE_TNP_1_7 DOMAIN-CONTAINING PROTEIN"/>
    <property type="match status" value="1"/>
</dbReference>
<evidence type="ECO:0000259" key="2">
    <source>
        <dbReference type="Pfam" id="PF13843"/>
    </source>
</evidence>
<dbReference type="InterPro" id="IPR029526">
    <property type="entry name" value="PGBD"/>
</dbReference>
<sequence length="392" mass="45274">MKKMDDRQILEILAQAGYESELSEDDDWPEPSLSPVQDLFPEAVVTEDDTENDTQVDDIESSIDTSNTSLLSPSTSLQGTSHSPEPTTSRGSRRSATTRPHLFTRNTNFNREFTVAGASAVMQPTVLSPVEYFLAYLSDDVWDALTLETQKKYMSRTGRNLALTVMEMKRYVEMSFMMSVLQFPRLNMYWQERTKINLIVENMSRARFELIRSNLKLVDDCKVSPVLKKQDKVWKVQPLLNSVMESLICGDVGYQTAEGPEGSTDSDDYKPRKRMHPILPYPQRVQHALHMPELLPKYSERHRCRSNIDRCAVHKQIRDIRQVDYSFCKCFSEARSEQFQKKQQDSSSSTKEQDEEWTLEVDYPKNYLCVKRRMPSKCSETGRPFANVKNID</sequence>
<reference evidence="3" key="1">
    <citation type="submission" date="2023-11" db="EMBL/GenBank/DDBJ databases">
        <title>Genome assemblies of two species of porcelain crab, Petrolisthes cinctipes and Petrolisthes manimaculis (Anomura: Porcellanidae).</title>
        <authorList>
            <person name="Angst P."/>
        </authorList>
    </citation>
    <scope>NUCLEOTIDE SEQUENCE</scope>
    <source>
        <strain evidence="3">PB745_02</strain>
        <tissue evidence="3">Gill</tissue>
    </source>
</reference>
<dbReference type="PANTHER" id="PTHR47272:SF1">
    <property type="entry name" value="PIGGYBAC TRANSPOSABLE ELEMENT-DERIVED PROTEIN 3-LIKE"/>
    <property type="match status" value="1"/>
</dbReference>
<name>A0AAE1P5E5_9EUCA</name>
<evidence type="ECO:0000313" key="4">
    <source>
        <dbReference type="Proteomes" id="UP001292094"/>
    </source>
</evidence>
<protein>
    <recommendedName>
        <fullName evidence="2">PiggyBac transposable element-derived protein domain-containing protein</fullName>
    </recommendedName>
</protein>
<dbReference type="Proteomes" id="UP001292094">
    <property type="component" value="Unassembled WGS sequence"/>
</dbReference>
<proteinExistence type="predicted"/>
<accession>A0AAE1P5E5</accession>
<organism evidence="3 4">
    <name type="scientific">Petrolisthes manimaculis</name>
    <dbReference type="NCBI Taxonomy" id="1843537"/>
    <lineage>
        <taxon>Eukaryota</taxon>
        <taxon>Metazoa</taxon>
        <taxon>Ecdysozoa</taxon>
        <taxon>Arthropoda</taxon>
        <taxon>Crustacea</taxon>
        <taxon>Multicrustacea</taxon>
        <taxon>Malacostraca</taxon>
        <taxon>Eumalacostraca</taxon>
        <taxon>Eucarida</taxon>
        <taxon>Decapoda</taxon>
        <taxon>Pleocyemata</taxon>
        <taxon>Anomura</taxon>
        <taxon>Galatheoidea</taxon>
        <taxon>Porcellanidae</taxon>
        <taxon>Petrolisthes</taxon>
    </lineage>
</organism>
<feature type="region of interest" description="Disordered" evidence="1">
    <location>
        <begin position="18"/>
        <end position="101"/>
    </location>
</feature>
<dbReference type="AlphaFoldDB" id="A0AAE1P5E5"/>
<dbReference type="Pfam" id="PF13843">
    <property type="entry name" value="DDE_Tnp_1_7"/>
    <property type="match status" value="1"/>
</dbReference>
<dbReference type="EMBL" id="JAWZYT010002861">
    <property type="protein sequence ID" value="KAK4301546.1"/>
    <property type="molecule type" value="Genomic_DNA"/>
</dbReference>
<feature type="compositionally biased region" description="Low complexity" evidence="1">
    <location>
        <begin position="65"/>
        <end position="99"/>
    </location>
</feature>
<comment type="caution">
    <text evidence="3">The sequence shown here is derived from an EMBL/GenBank/DDBJ whole genome shotgun (WGS) entry which is preliminary data.</text>
</comment>